<gene>
    <name evidence="1" type="ORF">JX265_004726</name>
</gene>
<reference evidence="1" key="1">
    <citation type="submission" date="2021-03" db="EMBL/GenBank/DDBJ databases">
        <title>Revisited historic fungal species revealed as producer of novel bioactive compounds through whole genome sequencing and comparative genomics.</title>
        <authorList>
            <person name="Vignolle G.A."/>
            <person name="Hochenegger N."/>
            <person name="Mach R.L."/>
            <person name="Mach-Aigner A.R."/>
            <person name="Javad Rahimi M."/>
            <person name="Salim K.A."/>
            <person name="Chan C.M."/>
            <person name="Lim L.B.L."/>
            <person name="Cai F."/>
            <person name="Druzhinina I.S."/>
            <person name="U'Ren J.M."/>
            <person name="Derntl C."/>
        </authorList>
    </citation>
    <scope>NUCLEOTIDE SEQUENCE</scope>
    <source>
        <strain evidence="1">TUCIM 5799</strain>
    </source>
</reference>
<dbReference type="EMBL" id="JAFIMR010000009">
    <property type="protein sequence ID" value="KAI1874518.1"/>
    <property type="molecule type" value="Genomic_DNA"/>
</dbReference>
<sequence length="206" mass="24097">MDLDNNRRTEVAQLNNTFTSCGPHPSFVLVKLVRTYQLKEALTEETGSENLHPSTFTHQAPSMAFMSASATYLECLRSELRLHMNAHMVYCIRNFHRLLLDDLYQSDFFCYFDDCNSEKFAFKVDTSSGLVSFEDVDFPYKSLSVIYLEDRIKEFDFDDKIRQIFNLYSQLFIDDLRRLMTLKLELDDMLFVVDDELGFIILPSVL</sequence>
<dbReference type="AlphaFoldDB" id="A0A9P9WQA8"/>
<evidence type="ECO:0000313" key="1">
    <source>
        <dbReference type="EMBL" id="KAI1874518.1"/>
    </source>
</evidence>
<organism evidence="1 2">
    <name type="scientific">Neoarthrinium moseri</name>
    <dbReference type="NCBI Taxonomy" id="1658444"/>
    <lineage>
        <taxon>Eukaryota</taxon>
        <taxon>Fungi</taxon>
        <taxon>Dikarya</taxon>
        <taxon>Ascomycota</taxon>
        <taxon>Pezizomycotina</taxon>
        <taxon>Sordariomycetes</taxon>
        <taxon>Xylariomycetidae</taxon>
        <taxon>Amphisphaeriales</taxon>
        <taxon>Apiosporaceae</taxon>
        <taxon>Neoarthrinium</taxon>
    </lineage>
</organism>
<dbReference type="Proteomes" id="UP000829685">
    <property type="component" value="Unassembled WGS sequence"/>
</dbReference>
<dbReference type="PROSITE" id="PS51257">
    <property type="entry name" value="PROKAR_LIPOPROTEIN"/>
    <property type="match status" value="1"/>
</dbReference>
<accession>A0A9P9WQA8</accession>
<name>A0A9P9WQA8_9PEZI</name>
<comment type="caution">
    <text evidence="1">The sequence shown here is derived from an EMBL/GenBank/DDBJ whole genome shotgun (WGS) entry which is preliminary data.</text>
</comment>
<evidence type="ECO:0000313" key="2">
    <source>
        <dbReference type="Proteomes" id="UP000829685"/>
    </source>
</evidence>
<proteinExistence type="predicted"/>
<protein>
    <submittedName>
        <fullName evidence="1">Uncharacterized protein</fullName>
    </submittedName>
</protein>
<keyword evidence="2" id="KW-1185">Reference proteome</keyword>